<accession>A0A4Y2U2N8</accession>
<name>A0A4Y2U2N8_ARAVE</name>
<protein>
    <submittedName>
        <fullName evidence="1">Uncharacterized protein</fullName>
    </submittedName>
</protein>
<evidence type="ECO:0000313" key="1">
    <source>
        <dbReference type="EMBL" id="GBO05857.1"/>
    </source>
</evidence>
<comment type="caution">
    <text evidence="1">The sequence shown here is derived from an EMBL/GenBank/DDBJ whole genome shotgun (WGS) entry which is preliminary data.</text>
</comment>
<reference evidence="1 2" key="1">
    <citation type="journal article" date="2019" name="Sci. Rep.">
        <title>Orb-weaving spider Araneus ventricosus genome elucidates the spidroin gene catalogue.</title>
        <authorList>
            <person name="Kono N."/>
            <person name="Nakamura H."/>
            <person name="Ohtoshi R."/>
            <person name="Moran D.A.P."/>
            <person name="Shinohara A."/>
            <person name="Yoshida Y."/>
            <person name="Fujiwara M."/>
            <person name="Mori M."/>
            <person name="Tomita M."/>
            <person name="Arakawa K."/>
        </authorList>
    </citation>
    <scope>NUCLEOTIDE SEQUENCE [LARGE SCALE GENOMIC DNA]</scope>
</reference>
<evidence type="ECO:0000313" key="2">
    <source>
        <dbReference type="Proteomes" id="UP000499080"/>
    </source>
</evidence>
<proteinExistence type="predicted"/>
<sequence>MFRFRRAWGLLHAKSYVVAKRPLVGVAWTLGEGCQLSCRPRHLTVVQNDEVVKLKLNIYLHFALSNLNNMYWIQRHLAINLSPSQLRAPPGQKPVVREEAENFRDVLLHGK</sequence>
<keyword evidence="2" id="KW-1185">Reference proteome</keyword>
<dbReference type="AlphaFoldDB" id="A0A4Y2U2N8"/>
<gene>
    <name evidence="1" type="ORF">AVEN_151555_1</name>
</gene>
<dbReference type="Proteomes" id="UP000499080">
    <property type="component" value="Unassembled WGS sequence"/>
</dbReference>
<organism evidence="1 2">
    <name type="scientific">Araneus ventricosus</name>
    <name type="common">Orbweaver spider</name>
    <name type="synonym">Epeira ventricosa</name>
    <dbReference type="NCBI Taxonomy" id="182803"/>
    <lineage>
        <taxon>Eukaryota</taxon>
        <taxon>Metazoa</taxon>
        <taxon>Ecdysozoa</taxon>
        <taxon>Arthropoda</taxon>
        <taxon>Chelicerata</taxon>
        <taxon>Arachnida</taxon>
        <taxon>Araneae</taxon>
        <taxon>Araneomorphae</taxon>
        <taxon>Entelegynae</taxon>
        <taxon>Araneoidea</taxon>
        <taxon>Araneidae</taxon>
        <taxon>Araneus</taxon>
    </lineage>
</organism>
<dbReference type="EMBL" id="BGPR01032345">
    <property type="protein sequence ID" value="GBO05857.1"/>
    <property type="molecule type" value="Genomic_DNA"/>
</dbReference>